<evidence type="ECO:0000313" key="5">
    <source>
        <dbReference type="EMBL" id="CAQ01808.1"/>
    </source>
</evidence>
<dbReference type="InterPro" id="IPR011701">
    <property type="entry name" value="MFS"/>
</dbReference>
<evidence type="ECO:0000313" key="6">
    <source>
        <dbReference type="Proteomes" id="UP000001318"/>
    </source>
</evidence>
<dbReference type="RefSeq" id="WP_012299057.1">
    <property type="nucleotide sequence ID" value="NC_010407.1"/>
</dbReference>
<name>B0RCN8_CLASE</name>
<dbReference type="KEGG" id="cms:CMS1702"/>
<accession>B0RCN8</accession>
<keyword evidence="2" id="KW-0812">Transmembrane</keyword>
<evidence type="ECO:0000256" key="4">
    <source>
        <dbReference type="ARBA" id="ARBA00023136"/>
    </source>
</evidence>
<keyword evidence="6" id="KW-1185">Reference proteome</keyword>
<sequence>MTPAPSSPDQNPAQILPNAAEAVADYVLDELEGSGPPPAAEPARVGLGFILIYMFSYFGLNLVMLMPALFSLAYKVQLIDPDNRNVSLGLVLGLGGIIGLVGGPVAGVLSDATRLRWGRRRPWLVGGVVISALGGLVLAAAPNVPVMILGWAVAQLAVAVISAGFNPILAEFVPTEQRGRLGALGGLSAAFAGVGASLLGSFLTGNIFFLFLLPPAVFALGVLILVLLLKERAAPADTLVPSIADVFKGFYFDPRKHRDFAFVFLGKFLLQFGFTFFSTYQLYFLLDRLGYTPEKAGRNLAVAGGVSLLALMVFAVLGGFLSDKLRRRKPFIYGAALLIAGGLVWVSLAPDLNSFIIGGALLSAGTGAFTSVDLAMATDLLPEKDKAGKYMAIYYMSSGIPGIIAPIVAPVVLAIGGGDNYSLLFIFGGMLGLGTIITTSRIRGVR</sequence>
<dbReference type="InterPro" id="IPR036259">
    <property type="entry name" value="MFS_trans_sf"/>
</dbReference>
<dbReference type="EMBL" id="AM849034">
    <property type="protein sequence ID" value="CAQ01808.1"/>
    <property type="molecule type" value="Genomic_DNA"/>
</dbReference>
<gene>
    <name evidence="5" type="ordered locus">CMS1702</name>
</gene>
<dbReference type="PANTHER" id="PTHR23528">
    <property type="match status" value="1"/>
</dbReference>
<dbReference type="InterPro" id="IPR018043">
    <property type="entry name" value="Na/Gal_symport_CS"/>
</dbReference>
<dbReference type="STRING" id="31964.CMS1702"/>
<protein>
    <submittedName>
        <fullName evidence="5">Integral membrane transport protein</fullName>
    </submittedName>
</protein>
<dbReference type="PROSITE" id="PS50850">
    <property type="entry name" value="MFS"/>
    <property type="match status" value="1"/>
</dbReference>
<dbReference type="SUPFAM" id="SSF103473">
    <property type="entry name" value="MFS general substrate transporter"/>
    <property type="match status" value="1"/>
</dbReference>
<dbReference type="AlphaFoldDB" id="B0RCN8"/>
<evidence type="ECO:0000256" key="1">
    <source>
        <dbReference type="ARBA" id="ARBA00004651"/>
    </source>
</evidence>
<comment type="subcellular location">
    <subcellularLocation>
        <location evidence="1">Cell membrane</location>
        <topology evidence="1">Multi-pass membrane protein</topology>
    </subcellularLocation>
</comment>
<dbReference type="Gene3D" id="1.20.1250.20">
    <property type="entry name" value="MFS general substrate transporter like domains"/>
    <property type="match status" value="2"/>
</dbReference>
<keyword evidence="4" id="KW-0472">Membrane</keyword>
<dbReference type="CDD" id="cd06174">
    <property type="entry name" value="MFS"/>
    <property type="match status" value="1"/>
</dbReference>
<keyword evidence="3" id="KW-1133">Transmembrane helix</keyword>
<dbReference type="GO" id="GO:0022857">
    <property type="term" value="F:transmembrane transporter activity"/>
    <property type="evidence" value="ECO:0007669"/>
    <property type="project" value="InterPro"/>
</dbReference>
<proteinExistence type="predicted"/>
<dbReference type="HOGENOM" id="CLU_040011_1_1_11"/>
<dbReference type="eggNOG" id="COG2211">
    <property type="taxonomic scope" value="Bacteria"/>
</dbReference>
<evidence type="ECO:0000256" key="3">
    <source>
        <dbReference type="ARBA" id="ARBA00022989"/>
    </source>
</evidence>
<dbReference type="InterPro" id="IPR020846">
    <property type="entry name" value="MFS_dom"/>
</dbReference>
<organism evidence="5 6">
    <name type="scientific">Clavibacter sepedonicus</name>
    <name type="common">Clavibacter michiganensis subsp. sepedonicus</name>
    <dbReference type="NCBI Taxonomy" id="31964"/>
    <lineage>
        <taxon>Bacteria</taxon>
        <taxon>Bacillati</taxon>
        <taxon>Actinomycetota</taxon>
        <taxon>Actinomycetes</taxon>
        <taxon>Micrococcales</taxon>
        <taxon>Microbacteriaceae</taxon>
        <taxon>Clavibacter</taxon>
    </lineage>
</organism>
<dbReference type="Proteomes" id="UP000001318">
    <property type="component" value="Chromosome"/>
</dbReference>
<dbReference type="GeneID" id="29470078"/>
<reference evidence="5 6" key="1">
    <citation type="journal article" date="2008" name="J. Bacteriol.">
        <title>Genome of the actinomycete plant pathogen Clavibacter michiganensis subsp. sepedonicus suggests recent niche adaptation.</title>
        <authorList>
            <person name="Bentley S.D."/>
            <person name="Corton C."/>
            <person name="Brown S.E."/>
            <person name="Barron A."/>
            <person name="Clark L."/>
            <person name="Doggett J."/>
            <person name="Harris B."/>
            <person name="Ormond D."/>
            <person name="Quail M.A."/>
            <person name="May G."/>
            <person name="Francis D."/>
            <person name="Knudson D."/>
            <person name="Parkhill J."/>
            <person name="Ishimaru C.A."/>
        </authorList>
    </citation>
    <scope>NUCLEOTIDE SEQUENCE [LARGE SCALE GENOMIC DNA]</scope>
    <source>
        <strain evidence="6">ATCC 33113 / DSM 20744 / JCM 9667 / LMG 2889 / ICMP 2535 / C-1</strain>
    </source>
</reference>
<evidence type="ECO:0000256" key="2">
    <source>
        <dbReference type="ARBA" id="ARBA00022692"/>
    </source>
</evidence>
<dbReference type="GO" id="GO:0006814">
    <property type="term" value="P:sodium ion transport"/>
    <property type="evidence" value="ECO:0007669"/>
    <property type="project" value="InterPro"/>
</dbReference>
<dbReference type="PANTHER" id="PTHR23528:SF1">
    <property type="entry name" value="MAJOR FACILITATOR SUPERFAMILY (MFS) PROFILE DOMAIN-CONTAINING PROTEIN"/>
    <property type="match status" value="1"/>
</dbReference>
<dbReference type="GO" id="GO:0005886">
    <property type="term" value="C:plasma membrane"/>
    <property type="evidence" value="ECO:0007669"/>
    <property type="project" value="UniProtKB-SubCell"/>
</dbReference>
<dbReference type="Pfam" id="PF07690">
    <property type="entry name" value="MFS_1"/>
    <property type="match status" value="1"/>
</dbReference>
<dbReference type="PROSITE" id="PS00872">
    <property type="entry name" value="NA_GALACTOSIDE_SYMP"/>
    <property type="match status" value="1"/>
</dbReference>